<sequence>MELYHTGIKTKRTIRVQGNVTKHIPFLLETIGHKQHLQLSIILSFLLIFRSFSPNLLIILLKSSKIFTGLGEFPFFHTLTNIPMHKGPLGIHKIKLVVNAREHLSNRSVVAYHANSPLHLGKVTPRNYRRRLFSTDLETCIERIIVSVSKYDKRIKENIPINKLNSPFGFDGSNSSIDILRNNIATVHQAASHVLAMSGITFGHHASRLKDGIGDLRHGQLLMVGLGG</sequence>
<dbReference type="OrthoDB" id="69641at2759"/>
<dbReference type="AlphaFoldDB" id="A0A371G7T7"/>
<keyword evidence="1" id="KW-0472">Membrane</keyword>
<organism evidence="2 3">
    <name type="scientific">Mucuna pruriens</name>
    <name type="common">Velvet bean</name>
    <name type="synonym">Dolichos pruriens</name>
    <dbReference type="NCBI Taxonomy" id="157652"/>
    <lineage>
        <taxon>Eukaryota</taxon>
        <taxon>Viridiplantae</taxon>
        <taxon>Streptophyta</taxon>
        <taxon>Embryophyta</taxon>
        <taxon>Tracheophyta</taxon>
        <taxon>Spermatophyta</taxon>
        <taxon>Magnoliopsida</taxon>
        <taxon>eudicotyledons</taxon>
        <taxon>Gunneridae</taxon>
        <taxon>Pentapetalae</taxon>
        <taxon>rosids</taxon>
        <taxon>fabids</taxon>
        <taxon>Fabales</taxon>
        <taxon>Fabaceae</taxon>
        <taxon>Papilionoideae</taxon>
        <taxon>50 kb inversion clade</taxon>
        <taxon>NPAAA clade</taxon>
        <taxon>indigoferoid/millettioid clade</taxon>
        <taxon>Phaseoleae</taxon>
        <taxon>Mucuna</taxon>
    </lineage>
</organism>
<feature type="non-terminal residue" evidence="2">
    <location>
        <position position="1"/>
    </location>
</feature>
<dbReference type="Proteomes" id="UP000257109">
    <property type="component" value="Unassembled WGS sequence"/>
</dbReference>
<reference evidence="2" key="1">
    <citation type="submission" date="2018-05" db="EMBL/GenBank/DDBJ databases">
        <title>Draft genome of Mucuna pruriens seed.</title>
        <authorList>
            <person name="Nnadi N.E."/>
            <person name="Vos R."/>
            <person name="Hasami M.H."/>
            <person name="Devisetty U.K."/>
            <person name="Aguiy J.C."/>
        </authorList>
    </citation>
    <scope>NUCLEOTIDE SEQUENCE [LARGE SCALE GENOMIC DNA]</scope>
    <source>
        <strain evidence="2">JCA_2017</strain>
    </source>
</reference>
<comment type="caution">
    <text evidence="2">The sequence shown here is derived from an EMBL/GenBank/DDBJ whole genome shotgun (WGS) entry which is preliminary data.</text>
</comment>
<keyword evidence="1" id="KW-0812">Transmembrane</keyword>
<evidence type="ECO:0000256" key="1">
    <source>
        <dbReference type="SAM" id="Phobius"/>
    </source>
</evidence>
<accession>A0A371G7T7</accession>
<keyword evidence="3" id="KW-1185">Reference proteome</keyword>
<proteinExistence type="predicted"/>
<feature type="transmembrane region" description="Helical" evidence="1">
    <location>
        <begin position="37"/>
        <end position="61"/>
    </location>
</feature>
<keyword evidence="1" id="KW-1133">Transmembrane helix</keyword>
<protein>
    <submittedName>
        <fullName evidence="2">Uncharacterized protein</fullName>
    </submittedName>
</protein>
<dbReference type="EMBL" id="QJKJ01006479">
    <property type="protein sequence ID" value="RDX86581.1"/>
    <property type="molecule type" value="Genomic_DNA"/>
</dbReference>
<name>A0A371G7T7_MUCPR</name>
<gene>
    <name evidence="2" type="ORF">CR513_32075</name>
</gene>
<evidence type="ECO:0000313" key="3">
    <source>
        <dbReference type="Proteomes" id="UP000257109"/>
    </source>
</evidence>
<evidence type="ECO:0000313" key="2">
    <source>
        <dbReference type="EMBL" id="RDX86581.1"/>
    </source>
</evidence>